<name>A0A1I8ASG3_9BILA</name>
<proteinExistence type="predicted"/>
<reference evidence="2" key="1">
    <citation type="submission" date="2016-11" db="UniProtKB">
        <authorList>
            <consortium name="WormBaseParasite"/>
        </authorList>
    </citation>
    <scope>IDENTIFICATION</scope>
</reference>
<sequence length="158" mass="17952">MGKVIPYERYSSNKENVDLVCPDLVTVYEYKKGAKQVFSPKDSVSGFVKKGPFMKAARTEGYCGAKTPLYRVDSKPAFNGRRKTVSISSYLDQILRASPNSKDSFQIPLVCPRLASKEFFADALYTTGWGEYDQVRRKNSWYKAPGGHDYGIQFYIWS</sequence>
<keyword evidence="1" id="KW-1185">Reference proteome</keyword>
<accession>A0A1I8ASG3</accession>
<evidence type="ECO:0000313" key="1">
    <source>
        <dbReference type="Proteomes" id="UP000095287"/>
    </source>
</evidence>
<organism evidence="1 2">
    <name type="scientific">Steinernema glaseri</name>
    <dbReference type="NCBI Taxonomy" id="37863"/>
    <lineage>
        <taxon>Eukaryota</taxon>
        <taxon>Metazoa</taxon>
        <taxon>Ecdysozoa</taxon>
        <taxon>Nematoda</taxon>
        <taxon>Chromadorea</taxon>
        <taxon>Rhabditida</taxon>
        <taxon>Tylenchina</taxon>
        <taxon>Panagrolaimomorpha</taxon>
        <taxon>Strongyloidoidea</taxon>
        <taxon>Steinernematidae</taxon>
        <taxon>Steinernema</taxon>
    </lineage>
</organism>
<dbReference type="Proteomes" id="UP000095287">
    <property type="component" value="Unplaced"/>
</dbReference>
<dbReference type="AlphaFoldDB" id="A0A1I8ASG3"/>
<protein>
    <submittedName>
        <fullName evidence="2">Peptidase S1 domain-containing protein</fullName>
    </submittedName>
</protein>
<evidence type="ECO:0000313" key="2">
    <source>
        <dbReference type="WBParaSite" id="L893_g8417.t1"/>
    </source>
</evidence>
<dbReference type="WBParaSite" id="L893_g8417.t1">
    <property type="protein sequence ID" value="L893_g8417.t1"/>
    <property type="gene ID" value="L893_g8417"/>
</dbReference>